<gene>
    <name evidence="2" type="ORF">COX77_01600</name>
</gene>
<dbReference type="AlphaFoldDB" id="A0A2M7VFP2"/>
<proteinExistence type="predicted"/>
<evidence type="ECO:0000313" key="2">
    <source>
        <dbReference type="EMBL" id="PIZ99462.1"/>
    </source>
</evidence>
<feature type="transmembrane region" description="Helical" evidence="1">
    <location>
        <begin position="12"/>
        <end position="32"/>
    </location>
</feature>
<keyword evidence="1" id="KW-0472">Membrane</keyword>
<dbReference type="Proteomes" id="UP000230405">
    <property type="component" value="Unassembled WGS sequence"/>
</dbReference>
<name>A0A2M7VFP2_9BACT</name>
<dbReference type="EMBL" id="PFPO01000027">
    <property type="protein sequence ID" value="PIZ99462.1"/>
    <property type="molecule type" value="Genomic_DNA"/>
</dbReference>
<evidence type="ECO:0000313" key="3">
    <source>
        <dbReference type="Proteomes" id="UP000230405"/>
    </source>
</evidence>
<protein>
    <submittedName>
        <fullName evidence="2">Uncharacterized protein</fullName>
    </submittedName>
</protein>
<evidence type="ECO:0000256" key="1">
    <source>
        <dbReference type="SAM" id="Phobius"/>
    </source>
</evidence>
<comment type="caution">
    <text evidence="2">The sequence shown here is derived from an EMBL/GenBank/DDBJ whole genome shotgun (WGS) entry which is preliminary data.</text>
</comment>
<keyword evidence="1" id="KW-1133">Transmembrane helix</keyword>
<sequence length="186" mass="21349">MIKNMDLSRRQIIIIGIAAVILVLVVALILLWQPTSDEQSKLSEDLKTEPQVFDSASVKTDETSKDLLALRLAARNFTERYLSFSNQNWGENIEAVRINMTKQMQEAADSELQKVREFYNADNFYGVSTKVLAERVTLNDKQGGELELEVQKVEKVGSKQNIIYKKYKIGLLKNNETWLVNTFREM</sequence>
<keyword evidence="1" id="KW-0812">Transmembrane</keyword>
<accession>A0A2M7VFP2</accession>
<reference evidence="3" key="1">
    <citation type="submission" date="2017-09" db="EMBL/GenBank/DDBJ databases">
        <title>Depth-based differentiation of microbial function through sediment-hosted aquifers and enrichment of novel symbionts in the deep terrestrial subsurface.</title>
        <authorList>
            <person name="Probst A.J."/>
            <person name="Ladd B."/>
            <person name="Jarett J.K."/>
            <person name="Geller-Mcgrath D.E."/>
            <person name="Sieber C.M.K."/>
            <person name="Emerson J.B."/>
            <person name="Anantharaman K."/>
            <person name="Thomas B.C."/>
            <person name="Malmstrom R."/>
            <person name="Stieglmeier M."/>
            <person name="Klingl A."/>
            <person name="Woyke T."/>
            <person name="Ryan C.M."/>
            <person name="Banfield J.F."/>
        </authorList>
    </citation>
    <scope>NUCLEOTIDE SEQUENCE [LARGE SCALE GENOMIC DNA]</scope>
</reference>
<organism evidence="2 3">
    <name type="scientific">Candidatus Komeilibacteria bacterium CG_4_10_14_0_2_um_filter_37_10</name>
    <dbReference type="NCBI Taxonomy" id="1974470"/>
    <lineage>
        <taxon>Bacteria</taxon>
        <taxon>Candidatus Komeiliibacteriota</taxon>
    </lineage>
</organism>